<dbReference type="Pfam" id="PF09955">
    <property type="entry name" value="DUF2189"/>
    <property type="match status" value="1"/>
</dbReference>
<keyword evidence="1" id="KW-1133">Transmembrane helix</keyword>
<reference evidence="2" key="1">
    <citation type="submission" date="2020-10" db="EMBL/GenBank/DDBJ databases">
        <title>Connecting structure to function with the recovery of over 1000 high-quality activated sludge metagenome-assembled genomes encoding full-length rRNA genes using long-read sequencing.</title>
        <authorList>
            <person name="Singleton C.M."/>
            <person name="Petriglieri F."/>
            <person name="Kristensen J.M."/>
            <person name="Kirkegaard R.H."/>
            <person name="Michaelsen T.Y."/>
            <person name="Andersen M.H."/>
            <person name="Karst S.M."/>
            <person name="Dueholm M.S."/>
            <person name="Nielsen P.H."/>
            <person name="Albertsen M."/>
        </authorList>
    </citation>
    <scope>NUCLEOTIDE SEQUENCE</scope>
    <source>
        <strain evidence="2">Bjer_18-Q3-R1-45_BAT3C.347</strain>
    </source>
</reference>
<evidence type="ECO:0000313" key="2">
    <source>
        <dbReference type="EMBL" id="MBK6975424.1"/>
    </source>
</evidence>
<dbReference type="AlphaFoldDB" id="A0A9D7E7I6"/>
<keyword evidence="1" id="KW-0472">Membrane</keyword>
<dbReference type="InterPro" id="IPR018692">
    <property type="entry name" value="DUF2189"/>
</dbReference>
<evidence type="ECO:0000256" key="1">
    <source>
        <dbReference type="SAM" id="Phobius"/>
    </source>
</evidence>
<feature type="transmembrane region" description="Helical" evidence="1">
    <location>
        <begin position="161"/>
        <end position="190"/>
    </location>
</feature>
<sequence>MQQTQSTHDALPALPAVRHVPVLQPLDWIRRGTRDLLNSPLASLLYGACLAAMCFLLFFYTQQEIKYIAALNSGFFLVGPLVAMGLYDISRRIERGQPVDIGATTVAWFRNANQVALFAVILAGVMLAWAGAALTIFAAFYGTDSPTLKQFVVDVMALKHIGFIVVYTTTGLMFALVVFALSAVSIPMLLDRNCDALTAIRTSLLAVAHNLPAMAVWGALIAVLTLLGLWTFYLGLIITMPIVGHGTWHAYRAIVADQSAG</sequence>
<feature type="transmembrane region" description="Helical" evidence="1">
    <location>
        <begin position="115"/>
        <end position="141"/>
    </location>
</feature>
<accession>A0A9D7E7I6</accession>
<dbReference type="EMBL" id="JADJEV010000005">
    <property type="protein sequence ID" value="MBK6975424.1"/>
    <property type="molecule type" value="Genomic_DNA"/>
</dbReference>
<evidence type="ECO:0000313" key="3">
    <source>
        <dbReference type="Proteomes" id="UP000807785"/>
    </source>
</evidence>
<feature type="transmembrane region" description="Helical" evidence="1">
    <location>
        <begin position="41"/>
        <end position="61"/>
    </location>
</feature>
<dbReference type="Proteomes" id="UP000807785">
    <property type="component" value="Unassembled WGS sequence"/>
</dbReference>
<name>A0A9D7E7I6_9PROT</name>
<keyword evidence="1" id="KW-0812">Transmembrane</keyword>
<protein>
    <submittedName>
        <fullName evidence="2">DUF2189 domain-containing protein</fullName>
    </submittedName>
</protein>
<proteinExistence type="predicted"/>
<organism evidence="2 3">
    <name type="scientific">Candidatus Methylophosphatis roskildensis</name>
    <dbReference type="NCBI Taxonomy" id="2899263"/>
    <lineage>
        <taxon>Bacteria</taxon>
        <taxon>Pseudomonadati</taxon>
        <taxon>Pseudomonadota</taxon>
        <taxon>Betaproteobacteria</taxon>
        <taxon>Nitrosomonadales</taxon>
        <taxon>Sterolibacteriaceae</taxon>
        <taxon>Candidatus Methylophosphatis</taxon>
    </lineage>
</organism>
<comment type="caution">
    <text evidence="2">The sequence shown here is derived from an EMBL/GenBank/DDBJ whole genome shotgun (WGS) entry which is preliminary data.</text>
</comment>
<gene>
    <name evidence="2" type="ORF">IPH26_21570</name>
</gene>
<feature type="transmembrane region" description="Helical" evidence="1">
    <location>
        <begin position="67"/>
        <end position="87"/>
    </location>
</feature>
<feature type="transmembrane region" description="Helical" evidence="1">
    <location>
        <begin position="211"/>
        <end position="233"/>
    </location>
</feature>